<evidence type="ECO:0000313" key="1">
    <source>
        <dbReference type="EMBL" id="GBP69270.1"/>
    </source>
</evidence>
<evidence type="ECO:0000313" key="2">
    <source>
        <dbReference type="Proteomes" id="UP000299102"/>
    </source>
</evidence>
<dbReference type="EMBL" id="BGZK01001035">
    <property type="protein sequence ID" value="GBP69270.1"/>
    <property type="molecule type" value="Genomic_DNA"/>
</dbReference>
<sequence length="146" mass="16761">MYHHWPKRYCSGSPSRLDCSTLDCHGARRRARRWQWTAQGWRGGGGGVINPPRGRHKSKSALTFKLARAPAVYTPSDPSCDRFPLCGAGGSLLSFECSRIRELLLTDQSRRLLSPVYNYYRDLELHSFIRRFLNVMSLLCIKLLYV</sequence>
<comment type="caution">
    <text evidence="1">The sequence shown here is derived from an EMBL/GenBank/DDBJ whole genome shotgun (WGS) entry which is preliminary data.</text>
</comment>
<dbReference type="AlphaFoldDB" id="A0A4C1Y182"/>
<proteinExistence type="predicted"/>
<gene>
    <name evidence="1" type="ORF">EVAR_56814_1</name>
</gene>
<keyword evidence="2" id="KW-1185">Reference proteome</keyword>
<name>A0A4C1Y182_EUMVA</name>
<reference evidence="1 2" key="1">
    <citation type="journal article" date="2019" name="Commun. Biol.">
        <title>The bagworm genome reveals a unique fibroin gene that provides high tensile strength.</title>
        <authorList>
            <person name="Kono N."/>
            <person name="Nakamura H."/>
            <person name="Ohtoshi R."/>
            <person name="Tomita M."/>
            <person name="Numata K."/>
            <person name="Arakawa K."/>
        </authorList>
    </citation>
    <scope>NUCLEOTIDE SEQUENCE [LARGE SCALE GENOMIC DNA]</scope>
</reference>
<dbReference type="Proteomes" id="UP000299102">
    <property type="component" value="Unassembled WGS sequence"/>
</dbReference>
<organism evidence="1 2">
    <name type="scientific">Eumeta variegata</name>
    <name type="common">Bagworm moth</name>
    <name type="synonym">Eumeta japonica</name>
    <dbReference type="NCBI Taxonomy" id="151549"/>
    <lineage>
        <taxon>Eukaryota</taxon>
        <taxon>Metazoa</taxon>
        <taxon>Ecdysozoa</taxon>
        <taxon>Arthropoda</taxon>
        <taxon>Hexapoda</taxon>
        <taxon>Insecta</taxon>
        <taxon>Pterygota</taxon>
        <taxon>Neoptera</taxon>
        <taxon>Endopterygota</taxon>
        <taxon>Lepidoptera</taxon>
        <taxon>Glossata</taxon>
        <taxon>Ditrysia</taxon>
        <taxon>Tineoidea</taxon>
        <taxon>Psychidae</taxon>
        <taxon>Oiketicinae</taxon>
        <taxon>Eumeta</taxon>
    </lineage>
</organism>
<accession>A0A4C1Y182</accession>
<protein>
    <submittedName>
        <fullName evidence="1">Uncharacterized protein</fullName>
    </submittedName>
</protein>